<feature type="compositionally biased region" description="Basic and acidic residues" evidence="1">
    <location>
        <begin position="120"/>
        <end position="136"/>
    </location>
</feature>
<feature type="region of interest" description="Disordered" evidence="1">
    <location>
        <begin position="239"/>
        <end position="272"/>
    </location>
</feature>
<dbReference type="AlphaFoldDB" id="M3TN73"/>
<dbReference type="EMBL" id="KB610189">
    <property type="protein sequence ID" value="EMH76933.1"/>
    <property type="molecule type" value="Genomic_DNA"/>
</dbReference>
<reference evidence="2 3" key="1">
    <citation type="submission" date="2013-01" db="EMBL/GenBank/DDBJ databases">
        <authorList>
            <person name="Hannick L."/>
            <person name="Zafar N."/>
            <person name="Lorenzi H."/>
            <person name="Ali I.A."/>
            <person name="Petri W.P."/>
            <person name="Caler E."/>
        </authorList>
    </citation>
    <scope>NUCLEOTIDE SEQUENCE [LARGE SCALE GENOMIC DNA]</scope>
    <source>
        <strain evidence="3">HM3:IMSS-B</strain>
    </source>
</reference>
<accession>M3TN73</accession>
<dbReference type="Proteomes" id="UP000030781">
    <property type="component" value="Unassembled WGS sequence"/>
</dbReference>
<evidence type="ECO:0000313" key="2">
    <source>
        <dbReference type="EMBL" id="EMH76933.1"/>
    </source>
</evidence>
<proteinExistence type="predicted"/>
<feature type="region of interest" description="Disordered" evidence="1">
    <location>
        <begin position="57"/>
        <end position="86"/>
    </location>
</feature>
<evidence type="ECO:0000256" key="1">
    <source>
        <dbReference type="SAM" id="MobiDB-lite"/>
    </source>
</evidence>
<feature type="region of interest" description="Disordered" evidence="1">
    <location>
        <begin position="98"/>
        <end position="169"/>
    </location>
</feature>
<evidence type="ECO:0000313" key="3">
    <source>
        <dbReference type="Proteomes" id="UP000030781"/>
    </source>
</evidence>
<dbReference type="VEuPathDB" id="AmoebaDB:EHI8A_223140"/>
<feature type="compositionally biased region" description="Basic and acidic residues" evidence="1">
    <location>
        <begin position="152"/>
        <end position="165"/>
    </location>
</feature>
<gene>
    <name evidence="2" type="ORF">EHI8A_223140</name>
</gene>
<sequence length="272" mass="28235">MTERPAPRDERLFVHDARVIAGVLHEDVDQQRAGDAAGHVPVVAALHADALEPQGQVFGGAAEDGDGQGIGQADAQGADLGGEQLGLHHGVDRGVEADDHQRHHDQAEGAPPGGDAAQGGEDRVGEQRAEHAEGDQYRAPADAVGQGADHGLQQHEQEQRRRRDGGGVGLAHAHRIDQVLLHVGGVGVEGQGAAHGQADHGEEFLGMAHQGAHQGFLGFFGLLEGAGLFHAAAQVERGHGAGGADQEGDAPAPAFQLFDGQGLLQRDQRGQR</sequence>
<organism evidence="2 3">
    <name type="scientific">Entamoeba histolytica HM-1:IMSS-B</name>
    <dbReference type="NCBI Taxonomy" id="885319"/>
    <lineage>
        <taxon>Eukaryota</taxon>
        <taxon>Amoebozoa</taxon>
        <taxon>Evosea</taxon>
        <taxon>Archamoebae</taxon>
        <taxon>Mastigamoebida</taxon>
        <taxon>Entamoebidae</taxon>
        <taxon>Entamoeba</taxon>
    </lineage>
</organism>
<feature type="compositionally biased region" description="Low complexity" evidence="1">
    <location>
        <begin position="108"/>
        <end position="119"/>
    </location>
</feature>
<protein>
    <submittedName>
        <fullName evidence="2">Uncharacterized protein</fullName>
    </submittedName>
</protein>
<feature type="compositionally biased region" description="Basic and acidic residues" evidence="1">
    <location>
        <begin position="98"/>
        <end position="107"/>
    </location>
</feature>
<name>M3TN73_ENTH1</name>